<organism evidence="2 3">
    <name type="scientific">Mycena albidolilacea</name>
    <dbReference type="NCBI Taxonomy" id="1033008"/>
    <lineage>
        <taxon>Eukaryota</taxon>
        <taxon>Fungi</taxon>
        <taxon>Dikarya</taxon>
        <taxon>Basidiomycota</taxon>
        <taxon>Agaricomycotina</taxon>
        <taxon>Agaricomycetes</taxon>
        <taxon>Agaricomycetidae</taxon>
        <taxon>Agaricales</taxon>
        <taxon>Marasmiineae</taxon>
        <taxon>Mycenaceae</taxon>
        <taxon>Mycena</taxon>
    </lineage>
</organism>
<dbReference type="InterPro" id="IPR032675">
    <property type="entry name" value="LRR_dom_sf"/>
</dbReference>
<proteinExistence type="predicted"/>
<gene>
    <name evidence="2" type="ORF">DFH08DRAFT_1082373</name>
</gene>
<feature type="region of interest" description="Disordered" evidence="1">
    <location>
        <begin position="507"/>
        <end position="529"/>
    </location>
</feature>
<dbReference type="SUPFAM" id="SSF52047">
    <property type="entry name" value="RNI-like"/>
    <property type="match status" value="1"/>
</dbReference>
<name>A0AAD6ZU23_9AGAR</name>
<evidence type="ECO:0000313" key="2">
    <source>
        <dbReference type="EMBL" id="KAJ7339764.1"/>
    </source>
</evidence>
<keyword evidence="3" id="KW-1185">Reference proteome</keyword>
<dbReference type="Gene3D" id="3.80.10.10">
    <property type="entry name" value="Ribonuclease Inhibitor"/>
    <property type="match status" value="1"/>
</dbReference>
<dbReference type="Proteomes" id="UP001218218">
    <property type="component" value="Unassembled WGS sequence"/>
</dbReference>
<feature type="compositionally biased region" description="Polar residues" evidence="1">
    <location>
        <begin position="514"/>
        <end position="529"/>
    </location>
</feature>
<dbReference type="EMBL" id="JARIHO010000027">
    <property type="protein sequence ID" value="KAJ7339764.1"/>
    <property type="molecule type" value="Genomic_DNA"/>
</dbReference>
<comment type="caution">
    <text evidence="2">The sequence shown here is derived from an EMBL/GenBank/DDBJ whole genome shotgun (WGS) entry which is preliminary data.</text>
</comment>
<accession>A0AAD6ZU23</accession>
<sequence length="529" mass="59294">MNQPPAYLDMVPVEIWAACWVYCTARQLRRISLVCHLFRSISLPFLLQHQTFDIAVLVAGLDRDNWIDCVRHLHRTAVRLDGLSASPFIPLVRSWAVTFGSAISMSLQYPGIKHIGFVDAMHERVCRTFCTTLNLYRNLEALHITGWKIDTAMWETLLALPKLEDLRLFRGCEIVTRDVGNGTTAEVPSRILSPTMLRSINLDNCSLLLHGFSGRRLDNLAHLTIGFVRDFGLFFRFVEQCPQLESLAIMSLNRHSVPHPLRPTSLPFLHSLTGPAILVCLLAPNRPISRAGIVVRGRLTRDELMSACVALSHSSVPIHTLALPVMPRSSPIIGFLSDIMSLLPQTKELSLGIEGVAREGCCLVRPLHQGKPEVDMQLPKLCDTEAFDALPAEELSDDETDDHHPILLLSEEFSYSTDNKSRWTYSLELVLEWIVGGSISLPSDLEILRLDARGLECELELPKQHQALALLGARWPHLREVQFGFRACTWRRADRLWKSDGKSPVRIVPDTHGATPTSVTSQWPGTEGI</sequence>
<evidence type="ECO:0000313" key="3">
    <source>
        <dbReference type="Proteomes" id="UP001218218"/>
    </source>
</evidence>
<reference evidence="2" key="1">
    <citation type="submission" date="2023-03" db="EMBL/GenBank/DDBJ databases">
        <title>Massive genome expansion in bonnet fungi (Mycena s.s.) driven by repeated elements and novel gene families across ecological guilds.</title>
        <authorList>
            <consortium name="Lawrence Berkeley National Laboratory"/>
            <person name="Harder C.B."/>
            <person name="Miyauchi S."/>
            <person name="Viragh M."/>
            <person name="Kuo A."/>
            <person name="Thoen E."/>
            <person name="Andreopoulos B."/>
            <person name="Lu D."/>
            <person name="Skrede I."/>
            <person name="Drula E."/>
            <person name="Henrissat B."/>
            <person name="Morin E."/>
            <person name="Kohler A."/>
            <person name="Barry K."/>
            <person name="LaButti K."/>
            <person name="Morin E."/>
            <person name="Salamov A."/>
            <person name="Lipzen A."/>
            <person name="Mereny Z."/>
            <person name="Hegedus B."/>
            <person name="Baldrian P."/>
            <person name="Stursova M."/>
            <person name="Weitz H."/>
            <person name="Taylor A."/>
            <person name="Grigoriev I.V."/>
            <person name="Nagy L.G."/>
            <person name="Martin F."/>
            <person name="Kauserud H."/>
        </authorList>
    </citation>
    <scope>NUCLEOTIDE SEQUENCE</scope>
    <source>
        <strain evidence="2">CBHHK002</strain>
    </source>
</reference>
<dbReference type="AlphaFoldDB" id="A0AAD6ZU23"/>
<protein>
    <recommendedName>
        <fullName evidence="4">F-box domain-containing protein</fullName>
    </recommendedName>
</protein>
<evidence type="ECO:0000256" key="1">
    <source>
        <dbReference type="SAM" id="MobiDB-lite"/>
    </source>
</evidence>
<evidence type="ECO:0008006" key="4">
    <source>
        <dbReference type="Google" id="ProtNLM"/>
    </source>
</evidence>